<protein>
    <recommendedName>
        <fullName evidence="3">DUF1963 domain-containing protein</fullName>
    </recommendedName>
</protein>
<sequence length="160" mass="18097">MAGAELQAMFDREFRGHIERLREPLVAALRKLIATPLPAGEFEVLSFEMQADWRDFPVYAFAMDREAVNEEYFEPPFKGNVLPRAGPLIPKGSIDQDRYEDSGVATFESGARVLAEWFGECWHAAGGVGFQLPAYISLHDGSRYFDLRARRWVRAIELGA</sequence>
<dbReference type="EMBL" id="JAXBLV010000024">
    <property type="protein sequence ID" value="MDY3558349.1"/>
    <property type="molecule type" value="Genomic_DNA"/>
</dbReference>
<keyword evidence="2" id="KW-1185">Reference proteome</keyword>
<comment type="caution">
    <text evidence="1">The sequence shown here is derived from an EMBL/GenBank/DDBJ whole genome shotgun (WGS) entry which is preliminary data.</text>
</comment>
<organism evidence="1 2">
    <name type="scientific">Gemmata algarum</name>
    <dbReference type="NCBI Taxonomy" id="2975278"/>
    <lineage>
        <taxon>Bacteria</taxon>
        <taxon>Pseudomonadati</taxon>
        <taxon>Planctomycetota</taxon>
        <taxon>Planctomycetia</taxon>
        <taxon>Gemmatales</taxon>
        <taxon>Gemmataceae</taxon>
        <taxon>Gemmata</taxon>
    </lineage>
</organism>
<evidence type="ECO:0000313" key="2">
    <source>
        <dbReference type="Proteomes" id="UP001272242"/>
    </source>
</evidence>
<evidence type="ECO:0000313" key="1">
    <source>
        <dbReference type="EMBL" id="MDY3558349.1"/>
    </source>
</evidence>
<dbReference type="Proteomes" id="UP001272242">
    <property type="component" value="Unassembled WGS sequence"/>
</dbReference>
<evidence type="ECO:0008006" key="3">
    <source>
        <dbReference type="Google" id="ProtNLM"/>
    </source>
</evidence>
<accession>A0ABU5ETQ8</accession>
<gene>
    <name evidence="1" type="ORF">R5W23_005044</name>
</gene>
<dbReference type="RefSeq" id="WP_320685285.1">
    <property type="nucleotide sequence ID" value="NZ_JAXBLV010000024.1"/>
</dbReference>
<proteinExistence type="predicted"/>
<name>A0ABU5ETQ8_9BACT</name>
<reference evidence="2" key="1">
    <citation type="journal article" date="2023" name="Mar. Drugs">
        <title>Gemmata algarum, a Novel Planctomycete Isolated from an Algal Mat, Displays Antimicrobial Activity.</title>
        <authorList>
            <person name="Kumar G."/>
            <person name="Kallscheuer N."/>
            <person name="Kashif M."/>
            <person name="Ahamad S."/>
            <person name="Jagadeeshwari U."/>
            <person name="Pannikurungottu S."/>
            <person name="Haufschild T."/>
            <person name="Kabuu M."/>
            <person name="Sasikala C."/>
            <person name="Jogler C."/>
            <person name="Ramana C."/>
        </authorList>
    </citation>
    <scope>NUCLEOTIDE SEQUENCE [LARGE SCALE GENOMIC DNA]</scope>
    <source>
        <strain evidence="2">JC673</strain>
    </source>
</reference>